<reference evidence="1 2" key="1">
    <citation type="submission" date="2022-12" db="EMBL/GenBank/DDBJ databases">
        <title>Genomic features and morphological characterization of a novel Knufia sp. strain isolated from spacecraft assembly facility.</title>
        <authorList>
            <person name="Teixeira M."/>
            <person name="Chander A.M."/>
            <person name="Stajich J.E."/>
            <person name="Venkateswaran K."/>
        </authorList>
    </citation>
    <scope>NUCLEOTIDE SEQUENCE [LARGE SCALE GENOMIC DNA]</scope>
    <source>
        <strain evidence="1 2">FJI-L2-BK-P2</strain>
    </source>
</reference>
<sequence length="189" mass="21048">MSVLQLQHFGFLPNHPQNTFCPTSYSIHSNFQQPTQIQDSRIAMLARTILRGAQRNTARLPRARIASPTPQQTRQFHGRDFKLDKWPGLANTLLISTPLIAATGAAILYENMCAIGLQPRKEEGEANDGADQGVSASRIESEVKSWMLETRYGWLMWSPAQKPAVVETKVQTKNMGLTGTKEIQGARSE</sequence>
<dbReference type="AlphaFoldDB" id="A0AAN8EE76"/>
<evidence type="ECO:0000313" key="2">
    <source>
        <dbReference type="Proteomes" id="UP001316803"/>
    </source>
</evidence>
<dbReference type="EMBL" id="JAKLMC020000011">
    <property type="protein sequence ID" value="KAK5953478.1"/>
    <property type="molecule type" value="Genomic_DNA"/>
</dbReference>
<dbReference type="Proteomes" id="UP001316803">
    <property type="component" value="Unassembled WGS sequence"/>
</dbReference>
<protein>
    <submittedName>
        <fullName evidence="1">Uncharacterized protein</fullName>
    </submittedName>
</protein>
<proteinExistence type="predicted"/>
<organism evidence="1 2">
    <name type="scientific">Knufia fluminis</name>
    <dbReference type="NCBI Taxonomy" id="191047"/>
    <lineage>
        <taxon>Eukaryota</taxon>
        <taxon>Fungi</taxon>
        <taxon>Dikarya</taxon>
        <taxon>Ascomycota</taxon>
        <taxon>Pezizomycotina</taxon>
        <taxon>Eurotiomycetes</taxon>
        <taxon>Chaetothyriomycetidae</taxon>
        <taxon>Chaetothyriales</taxon>
        <taxon>Trichomeriaceae</taxon>
        <taxon>Knufia</taxon>
    </lineage>
</organism>
<evidence type="ECO:0000313" key="1">
    <source>
        <dbReference type="EMBL" id="KAK5953478.1"/>
    </source>
</evidence>
<accession>A0AAN8EE76</accession>
<comment type="caution">
    <text evidence="1">The sequence shown here is derived from an EMBL/GenBank/DDBJ whole genome shotgun (WGS) entry which is preliminary data.</text>
</comment>
<gene>
    <name evidence="1" type="ORF">OHC33_005422</name>
</gene>
<keyword evidence="2" id="KW-1185">Reference proteome</keyword>
<name>A0AAN8EE76_9EURO</name>